<organism evidence="1 2">
    <name type="scientific">Stereocaulon virgatum</name>
    <dbReference type="NCBI Taxonomy" id="373712"/>
    <lineage>
        <taxon>Eukaryota</taxon>
        <taxon>Fungi</taxon>
        <taxon>Dikarya</taxon>
        <taxon>Ascomycota</taxon>
        <taxon>Pezizomycotina</taxon>
        <taxon>Lecanoromycetes</taxon>
        <taxon>OSLEUM clade</taxon>
        <taxon>Lecanoromycetidae</taxon>
        <taxon>Lecanorales</taxon>
        <taxon>Lecanorineae</taxon>
        <taxon>Stereocaulaceae</taxon>
        <taxon>Stereocaulon</taxon>
    </lineage>
</organism>
<comment type="caution">
    <text evidence="1">The sequence shown here is derived from an EMBL/GenBank/DDBJ whole genome shotgun (WGS) entry which is preliminary data.</text>
</comment>
<reference evidence="1 2" key="1">
    <citation type="submission" date="2024-09" db="EMBL/GenBank/DDBJ databases">
        <title>Rethinking Asexuality: The Enigmatic Case of Functional Sexual Genes in Lepraria (Stereocaulaceae).</title>
        <authorList>
            <person name="Doellman M."/>
            <person name="Sun Y."/>
            <person name="Barcenas-Pena A."/>
            <person name="Lumbsch H.T."/>
            <person name="Grewe F."/>
        </authorList>
    </citation>
    <scope>NUCLEOTIDE SEQUENCE [LARGE SCALE GENOMIC DNA]</scope>
    <source>
        <strain evidence="1 2">Mercado 3170</strain>
    </source>
</reference>
<sequence>MPTTLLLPVPLPVDEVRIGSFLLNPQDPTQDYYDPQEDEPEFRPNIIRVYLTDFSNTVRDAGSKEVETVLTDYLSTAVNWGKSKTLELSSAKAATYIMKNSGSWFEQVCGLTKTRRWFEKWIGRGCKVYLLVGLRTIFNGRIKIDHSTTTSTSGHAQLPADLLAGLPPMGLNIGGGGRISKDQGVTSEFSAAGERIWALQYRQIKFKWYSSRKIENAALETGARWLTFDRGGNKAYGGTVEAGIGAGVPVEIGTGIELGSKTGVEAGVDEDVIEAVMDDDLELGDQFDVQYANGEVLLIPN</sequence>
<gene>
    <name evidence="1" type="ORF">N7G274_005877</name>
</gene>
<dbReference type="EMBL" id="JBEFKJ010000017">
    <property type="protein sequence ID" value="KAL2041495.1"/>
    <property type="molecule type" value="Genomic_DNA"/>
</dbReference>
<dbReference type="Proteomes" id="UP001590950">
    <property type="component" value="Unassembled WGS sequence"/>
</dbReference>
<protein>
    <submittedName>
        <fullName evidence="1">Uncharacterized protein</fullName>
    </submittedName>
</protein>
<keyword evidence="2" id="KW-1185">Reference proteome</keyword>
<evidence type="ECO:0000313" key="1">
    <source>
        <dbReference type="EMBL" id="KAL2041495.1"/>
    </source>
</evidence>
<name>A0ABR4A6Q2_9LECA</name>
<proteinExistence type="predicted"/>
<evidence type="ECO:0000313" key="2">
    <source>
        <dbReference type="Proteomes" id="UP001590950"/>
    </source>
</evidence>
<accession>A0ABR4A6Q2</accession>